<protein>
    <submittedName>
        <fullName evidence="2">Uncharacterized protein</fullName>
    </submittedName>
</protein>
<dbReference type="Proteomes" id="UP001424741">
    <property type="component" value="Unassembled WGS sequence"/>
</dbReference>
<evidence type="ECO:0000256" key="1">
    <source>
        <dbReference type="SAM" id="Phobius"/>
    </source>
</evidence>
<evidence type="ECO:0000313" key="2">
    <source>
        <dbReference type="EMBL" id="GAA5495137.1"/>
    </source>
</evidence>
<reference evidence="2 3" key="1">
    <citation type="submission" date="2024-02" db="EMBL/GenBank/DDBJ databases">
        <title>Rubritalea halochordaticola NBRC 107102.</title>
        <authorList>
            <person name="Ichikawa N."/>
            <person name="Katano-Makiyama Y."/>
            <person name="Hidaka K."/>
        </authorList>
    </citation>
    <scope>NUCLEOTIDE SEQUENCE [LARGE SCALE GENOMIC DNA]</scope>
    <source>
        <strain evidence="2 3">NBRC 107102</strain>
    </source>
</reference>
<accession>A0ABP9V1F8</accession>
<keyword evidence="1" id="KW-0472">Membrane</keyword>
<comment type="caution">
    <text evidence="2">The sequence shown here is derived from an EMBL/GenBank/DDBJ whole genome shotgun (WGS) entry which is preliminary data.</text>
</comment>
<feature type="transmembrane region" description="Helical" evidence="1">
    <location>
        <begin position="40"/>
        <end position="60"/>
    </location>
</feature>
<organism evidence="2 3">
    <name type="scientific">Rubritalea halochordaticola</name>
    <dbReference type="NCBI Taxonomy" id="714537"/>
    <lineage>
        <taxon>Bacteria</taxon>
        <taxon>Pseudomonadati</taxon>
        <taxon>Verrucomicrobiota</taxon>
        <taxon>Verrucomicrobiia</taxon>
        <taxon>Verrucomicrobiales</taxon>
        <taxon>Rubritaleaceae</taxon>
        <taxon>Rubritalea</taxon>
    </lineage>
</organism>
<name>A0ABP9V1F8_9BACT</name>
<feature type="transmembrane region" description="Helical" evidence="1">
    <location>
        <begin position="127"/>
        <end position="147"/>
    </location>
</feature>
<proteinExistence type="predicted"/>
<evidence type="ECO:0000313" key="3">
    <source>
        <dbReference type="Proteomes" id="UP001424741"/>
    </source>
</evidence>
<feature type="transmembrane region" description="Helical" evidence="1">
    <location>
        <begin position="67"/>
        <end position="86"/>
    </location>
</feature>
<dbReference type="EMBL" id="BAABRL010000003">
    <property type="protein sequence ID" value="GAA5495137.1"/>
    <property type="molecule type" value="Genomic_DNA"/>
</dbReference>
<sequence>MPLVSFMKKIIPYLILPTILGIAFLSLALTISQASTTMNLLLIISLVLSVFISSCLVRWLPLRPYALSVVSCFILYLVWSLLWASAEESYIFLTQSQHGPEGRYIYPGHSGMGYAGGFLQYFENLPLILILSTITGLFNLSITYPILLKRTLGKVDTLDK</sequence>
<keyword evidence="1" id="KW-0812">Transmembrane</keyword>
<keyword evidence="3" id="KW-1185">Reference proteome</keyword>
<keyword evidence="1" id="KW-1133">Transmembrane helix</keyword>
<gene>
    <name evidence="2" type="ORF">Rhal01_01309</name>
</gene>